<dbReference type="GO" id="GO:0005524">
    <property type="term" value="F:ATP binding"/>
    <property type="evidence" value="ECO:0007669"/>
    <property type="project" value="InterPro"/>
</dbReference>
<accession>A0A812K907</accession>
<protein>
    <submittedName>
        <fullName evidence="1">Uncharacterized protein</fullName>
    </submittedName>
</protein>
<evidence type="ECO:0000313" key="2">
    <source>
        <dbReference type="Proteomes" id="UP000649617"/>
    </source>
</evidence>
<dbReference type="OrthoDB" id="1935484at2759"/>
<sequence length="67" mass="7112">EKRSMLVKCAETTLNSKLVADYKTFFAEMSVDAISLLGDDMSVSSVGIKKVTGGSVTDTLLVPGIGW</sequence>
<dbReference type="AlphaFoldDB" id="A0A812K907"/>
<dbReference type="InterPro" id="IPR027410">
    <property type="entry name" value="TCP-1-like_intermed_sf"/>
</dbReference>
<keyword evidence="2" id="KW-1185">Reference proteome</keyword>
<dbReference type="Pfam" id="PF00118">
    <property type="entry name" value="Cpn60_TCP1"/>
    <property type="match status" value="1"/>
</dbReference>
<feature type="non-terminal residue" evidence="1">
    <location>
        <position position="1"/>
    </location>
</feature>
<organism evidence="1 2">
    <name type="scientific">Symbiodinium pilosum</name>
    <name type="common">Dinoflagellate</name>
    <dbReference type="NCBI Taxonomy" id="2952"/>
    <lineage>
        <taxon>Eukaryota</taxon>
        <taxon>Sar</taxon>
        <taxon>Alveolata</taxon>
        <taxon>Dinophyceae</taxon>
        <taxon>Suessiales</taxon>
        <taxon>Symbiodiniaceae</taxon>
        <taxon>Symbiodinium</taxon>
    </lineage>
</organism>
<dbReference type="EMBL" id="CAJNIZ010003514">
    <property type="protein sequence ID" value="CAE7223185.1"/>
    <property type="molecule type" value="Genomic_DNA"/>
</dbReference>
<comment type="caution">
    <text evidence="1">The sequence shown here is derived from an EMBL/GenBank/DDBJ whole genome shotgun (WGS) entry which is preliminary data.</text>
</comment>
<name>A0A812K907_SYMPI</name>
<proteinExistence type="predicted"/>
<dbReference type="Proteomes" id="UP000649617">
    <property type="component" value="Unassembled WGS sequence"/>
</dbReference>
<dbReference type="InterPro" id="IPR002423">
    <property type="entry name" value="Cpn60/GroEL/TCP-1"/>
</dbReference>
<gene>
    <name evidence="1" type="ORF">SPIL2461_LOCUS3035</name>
</gene>
<evidence type="ECO:0000313" key="1">
    <source>
        <dbReference type="EMBL" id="CAE7223185.1"/>
    </source>
</evidence>
<reference evidence="1" key="1">
    <citation type="submission" date="2021-02" db="EMBL/GenBank/DDBJ databases">
        <authorList>
            <person name="Dougan E. K."/>
            <person name="Rhodes N."/>
            <person name="Thang M."/>
            <person name="Chan C."/>
        </authorList>
    </citation>
    <scope>NUCLEOTIDE SEQUENCE</scope>
</reference>
<dbReference type="Gene3D" id="3.30.260.10">
    <property type="entry name" value="TCP-1-like chaperonin intermediate domain"/>
    <property type="match status" value="1"/>
</dbReference>
<dbReference type="SUPFAM" id="SSF54849">
    <property type="entry name" value="GroEL-intermediate domain like"/>
    <property type="match status" value="1"/>
</dbReference>